<gene>
    <name evidence="1" type="ORF">AB205_0089300</name>
</gene>
<evidence type="ECO:0000313" key="1">
    <source>
        <dbReference type="EMBL" id="PIO31622.1"/>
    </source>
</evidence>
<name>A0A2G9RUS4_AQUCT</name>
<dbReference type="AlphaFoldDB" id="A0A2G9RUS4"/>
<protein>
    <submittedName>
        <fullName evidence="1">Uncharacterized protein</fullName>
    </submittedName>
</protein>
<dbReference type="Proteomes" id="UP000228934">
    <property type="component" value="Unassembled WGS sequence"/>
</dbReference>
<proteinExistence type="predicted"/>
<keyword evidence="2" id="KW-1185">Reference proteome</keyword>
<reference evidence="2" key="1">
    <citation type="journal article" date="2017" name="Nat. Commun.">
        <title>The North American bullfrog draft genome provides insight into hormonal regulation of long noncoding RNA.</title>
        <authorList>
            <person name="Hammond S.A."/>
            <person name="Warren R.L."/>
            <person name="Vandervalk B.P."/>
            <person name="Kucuk E."/>
            <person name="Khan H."/>
            <person name="Gibb E.A."/>
            <person name="Pandoh P."/>
            <person name="Kirk H."/>
            <person name="Zhao Y."/>
            <person name="Jones M."/>
            <person name="Mungall A.J."/>
            <person name="Coope R."/>
            <person name="Pleasance S."/>
            <person name="Moore R.A."/>
            <person name="Holt R.A."/>
            <person name="Round J.M."/>
            <person name="Ohora S."/>
            <person name="Walle B.V."/>
            <person name="Veldhoen N."/>
            <person name="Helbing C.C."/>
            <person name="Birol I."/>
        </authorList>
    </citation>
    <scope>NUCLEOTIDE SEQUENCE [LARGE SCALE GENOMIC DNA]</scope>
</reference>
<dbReference type="EMBL" id="KV930932">
    <property type="protein sequence ID" value="PIO31622.1"/>
    <property type="molecule type" value="Genomic_DNA"/>
</dbReference>
<organism evidence="1 2">
    <name type="scientific">Aquarana catesbeiana</name>
    <name type="common">American bullfrog</name>
    <name type="synonym">Rana catesbeiana</name>
    <dbReference type="NCBI Taxonomy" id="8400"/>
    <lineage>
        <taxon>Eukaryota</taxon>
        <taxon>Metazoa</taxon>
        <taxon>Chordata</taxon>
        <taxon>Craniata</taxon>
        <taxon>Vertebrata</taxon>
        <taxon>Euteleostomi</taxon>
        <taxon>Amphibia</taxon>
        <taxon>Batrachia</taxon>
        <taxon>Anura</taxon>
        <taxon>Neobatrachia</taxon>
        <taxon>Ranoidea</taxon>
        <taxon>Ranidae</taxon>
        <taxon>Aquarana</taxon>
    </lineage>
</organism>
<accession>A0A2G9RUS4</accession>
<sequence>MQSIHCRTPIPRGQPLVFSRQKCSHSIRHPEAGGVISSFQRTVGPIRKTSMIPASAIGRPL</sequence>
<evidence type="ECO:0000313" key="2">
    <source>
        <dbReference type="Proteomes" id="UP000228934"/>
    </source>
</evidence>